<evidence type="ECO:0000313" key="9">
    <source>
        <dbReference type="EMBL" id="GAA3705277.1"/>
    </source>
</evidence>
<protein>
    <submittedName>
        <fullName evidence="9">Carbohydrate ABC transporter permease</fullName>
    </submittedName>
</protein>
<gene>
    <name evidence="9" type="ORF">GCM10022204_23430</name>
</gene>
<feature type="transmembrane region" description="Helical" evidence="7">
    <location>
        <begin position="30"/>
        <end position="56"/>
    </location>
</feature>
<dbReference type="Gene3D" id="1.10.3720.10">
    <property type="entry name" value="MetI-like"/>
    <property type="match status" value="1"/>
</dbReference>
<evidence type="ECO:0000256" key="6">
    <source>
        <dbReference type="ARBA" id="ARBA00023136"/>
    </source>
</evidence>
<comment type="similarity">
    <text evidence="7">Belongs to the binding-protein-dependent transport system permease family.</text>
</comment>
<feature type="transmembrane region" description="Helical" evidence="7">
    <location>
        <begin position="259"/>
        <end position="280"/>
    </location>
</feature>
<feature type="transmembrane region" description="Helical" evidence="7">
    <location>
        <begin position="153"/>
        <end position="175"/>
    </location>
</feature>
<dbReference type="RefSeq" id="WP_344812544.1">
    <property type="nucleotide sequence ID" value="NZ_BAAAYX010000009.1"/>
</dbReference>
<dbReference type="SUPFAM" id="SSF161098">
    <property type="entry name" value="MetI-like"/>
    <property type="match status" value="1"/>
</dbReference>
<evidence type="ECO:0000256" key="7">
    <source>
        <dbReference type="RuleBase" id="RU363032"/>
    </source>
</evidence>
<dbReference type="PANTHER" id="PTHR43744:SF12">
    <property type="entry name" value="ABC TRANSPORTER PERMEASE PROTEIN MG189-RELATED"/>
    <property type="match status" value="1"/>
</dbReference>
<comment type="caution">
    <text evidence="9">The sequence shown here is derived from an EMBL/GenBank/DDBJ whole genome shotgun (WGS) entry which is preliminary data.</text>
</comment>
<evidence type="ECO:0000256" key="3">
    <source>
        <dbReference type="ARBA" id="ARBA00022475"/>
    </source>
</evidence>
<comment type="subcellular location">
    <subcellularLocation>
        <location evidence="1 7">Cell membrane</location>
        <topology evidence="1 7">Multi-pass membrane protein</topology>
    </subcellularLocation>
</comment>
<evidence type="ECO:0000256" key="4">
    <source>
        <dbReference type="ARBA" id="ARBA00022692"/>
    </source>
</evidence>
<evidence type="ECO:0000256" key="1">
    <source>
        <dbReference type="ARBA" id="ARBA00004651"/>
    </source>
</evidence>
<evidence type="ECO:0000256" key="2">
    <source>
        <dbReference type="ARBA" id="ARBA00022448"/>
    </source>
</evidence>
<dbReference type="PANTHER" id="PTHR43744">
    <property type="entry name" value="ABC TRANSPORTER PERMEASE PROTEIN MG189-RELATED-RELATED"/>
    <property type="match status" value="1"/>
</dbReference>
<name>A0ABP7DJI2_9ACTN</name>
<keyword evidence="5 7" id="KW-1133">Transmembrane helix</keyword>
<reference evidence="10" key="1">
    <citation type="journal article" date="2019" name="Int. J. Syst. Evol. Microbiol.">
        <title>The Global Catalogue of Microorganisms (GCM) 10K type strain sequencing project: providing services to taxonomists for standard genome sequencing and annotation.</title>
        <authorList>
            <consortium name="The Broad Institute Genomics Platform"/>
            <consortium name="The Broad Institute Genome Sequencing Center for Infectious Disease"/>
            <person name="Wu L."/>
            <person name="Ma J."/>
        </authorList>
    </citation>
    <scope>NUCLEOTIDE SEQUENCE [LARGE SCALE GENOMIC DNA]</scope>
    <source>
        <strain evidence="10">JCM 16548</strain>
    </source>
</reference>
<feature type="transmembrane region" description="Helical" evidence="7">
    <location>
        <begin position="95"/>
        <end position="116"/>
    </location>
</feature>
<proteinExistence type="inferred from homology"/>
<accession>A0ABP7DJI2</accession>
<organism evidence="9 10">
    <name type="scientific">Microlunatus aurantiacus</name>
    <dbReference type="NCBI Taxonomy" id="446786"/>
    <lineage>
        <taxon>Bacteria</taxon>
        <taxon>Bacillati</taxon>
        <taxon>Actinomycetota</taxon>
        <taxon>Actinomycetes</taxon>
        <taxon>Propionibacteriales</taxon>
        <taxon>Propionibacteriaceae</taxon>
        <taxon>Microlunatus</taxon>
    </lineage>
</organism>
<dbReference type="Pfam" id="PF00528">
    <property type="entry name" value="BPD_transp_1"/>
    <property type="match status" value="1"/>
</dbReference>
<keyword evidence="10" id="KW-1185">Reference proteome</keyword>
<dbReference type="CDD" id="cd06261">
    <property type="entry name" value="TM_PBP2"/>
    <property type="match status" value="1"/>
</dbReference>
<dbReference type="PROSITE" id="PS50928">
    <property type="entry name" value="ABC_TM1"/>
    <property type="match status" value="1"/>
</dbReference>
<dbReference type="InterPro" id="IPR000515">
    <property type="entry name" value="MetI-like"/>
</dbReference>
<keyword evidence="4 7" id="KW-0812">Transmembrane</keyword>
<feature type="domain" description="ABC transmembrane type-1" evidence="8">
    <location>
        <begin position="91"/>
        <end position="280"/>
    </location>
</feature>
<dbReference type="Proteomes" id="UP001500051">
    <property type="component" value="Unassembled WGS sequence"/>
</dbReference>
<keyword evidence="6 7" id="KW-0472">Membrane</keyword>
<keyword evidence="3" id="KW-1003">Cell membrane</keyword>
<keyword evidence="2 7" id="KW-0813">Transport</keyword>
<evidence type="ECO:0000259" key="8">
    <source>
        <dbReference type="PROSITE" id="PS50928"/>
    </source>
</evidence>
<feature type="transmembrane region" description="Helical" evidence="7">
    <location>
        <begin position="128"/>
        <end position="147"/>
    </location>
</feature>
<evidence type="ECO:0000313" key="10">
    <source>
        <dbReference type="Proteomes" id="UP001500051"/>
    </source>
</evidence>
<sequence>MTVTAPQHQLTADEPGTSRAVQRRRSRRWLVVRVVLAAVVCLVMVFPLWVMVVTAFSGTAVFSQQLELWPQRFTLASFEKVFASWPVGTWFGNSVTVSVITTVLSVIVSVTGGFAFAKLRFRGQTVMFMALLATMMIPVQATLVPSFRIVNAMGLIGTFWAVIIPGAAATFGVFLSRQFMLAIPTELLEAARIDGAGTLRIFWSVVLPLCKPLLAVLTLLSLMAQWNDFLWPLIVLRDPTLYTLPIGLQFLQGQYQTDYGALMAMTLVSVIPLVILFLAFQRFFVQGLATTGLR</sequence>
<feature type="transmembrane region" description="Helical" evidence="7">
    <location>
        <begin position="201"/>
        <end position="224"/>
    </location>
</feature>
<dbReference type="EMBL" id="BAAAYX010000009">
    <property type="protein sequence ID" value="GAA3705277.1"/>
    <property type="molecule type" value="Genomic_DNA"/>
</dbReference>
<dbReference type="InterPro" id="IPR035906">
    <property type="entry name" value="MetI-like_sf"/>
</dbReference>
<evidence type="ECO:0000256" key="5">
    <source>
        <dbReference type="ARBA" id="ARBA00022989"/>
    </source>
</evidence>